<proteinExistence type="predicted"/>
<dbReference type="EMBL" id="LAZR01023383">
    <property type="protein sequence ID" value="KKL78671.1"/>
    <property type="molecule type" value="Genomic_DNA"/>
</dbReference>
<sequence length="176" mass="20065">MKKHVITSIVIFFTILSIFPAFIAAKPIRWGPPDEWMVADSYHLEDGSYYDGALSDTYSNNGAWLIFTCTYTAVPPEYSNTFEVEFDFSNSNYKKVKLEADTDQDGRDGSFYVEAVYTTGDPVRLGTFSPDDVTVYYNLNKNLVLDKIILGYLQNDVEGQRAVFIDEIRALWTYVP</sequence>
<evidence type="ECO:0000313" key="1">
    <source>
        <dbReference type="EMBL" id="KKL78671.1"/>
    </source>
</evidence>
<comment type="caution">
    <text evidence="1">The sequence shown here is derived from an EMBL/GenBank/DDBJ whole genome shotgun (WGS) entry which is preliminary data.</text>
</comment>
<name>A0A0F9FJJ5_9ZZZZ</name>
<reference evidence="1" key="1">
    <citation type="journal article" date="2015" name="Nature">
        <title>Complex archaea that bridge the gap between prokaryotes and eukaryotes.</title>
        <authorList>
            <person name="Spang A."/>
            <person name="Saw J.H."/>
            <person name="Jorgensen S.L."/>
            <person name="Zaremba-Niedzwiedzka K."/>
            <person name="Martijn J."/>
            <person name="Lind A.E."/>
            <person name="van Eijk R."/>
            <person name="Schleper C."/>
            <person name="Guy L."/>
            <person name="Ettema T.J."/>
        </authorList>
    </citation>
    <scope>NUCLEOTIDE SEQUENCE</scope>
</reference>
<organism evidence="1">
    <name type="scientific">marine sediment metagenome</name>
    <dbReference type="NCBI Taxonomy" id="412755"/>
    <lineage>
        <taxon>unclassified sequences</taxon>
        <taxon>metagenomes</taxon>
        <taxon>ecological metagenomes</taxon>
    </lineage>
</organism>
<gene>
    <name evidence="1" type="ORF">LCGC14_2022510</name>
</gene>
<accession>A0A0F9FJJ5</accession>
<dbReference type="AlphaFoldDB" id="A0A0F9FJJ5"/>
<protein>
    <submittedName>
        <fullName evidence="1">Uncharacterized protein</fullName>
    </submittedName>
</protein>